<feature type="transmembrane region" description="Helical" evidence="1">
    <location>
        <begin position="326"/>
        <end position="344"/>
    </location>
</feature>
<dbReference type="Proteomes" id="UP000241421">
    <property type="component" value="Unassembled WGS sequence"/>
</dbReference>
<evidence type="ECO:0000313" key="3">
    <source>
        <dbReference type="EMBL" id="PWF42707.1"/>
    </source>
</evidence>
<dbReference type="AlphaFoldDB" id="A0A2U2HF83"/>
<protein>
    <submittedName>
        <fullName evidence="3">DUF5009 domain-containing protein</fullName>
    </submittedName>
</protein>
<feature type="transmembrane region" description="Helical" evidence="1">
    <location>
        <begin position="300"/>
        <end position="319"/>
    </location>
</feature>
<dbReference type="PANTHER" id="PTHR31061:SF24">
    <property type="entry name" value="LD22376P"/>
    <property type="match status" value="1"/>
</dbReference>
<feature type="transmembrane region" description="Helical" evidence="1">
    <location>
        <begin position="243"/>
        <end position="264"/>
    </location>
</feature>
<organism evidence="3 4">
    <name type="scientific">Massilia glaciei</name>
    <dbReference type="NCBI Taxonomy" id="1524097"/>
    <lineage>
        <taxon>Bacteria</taxon>
        <taxon>Pseudomonadati</taxon>
        <taxon>Pseudomonadota</taxon>
        <taxon>Betaproteobacteria</taxon>
        <taxon>Burkholderiales</taxon>
        <taxon>Oxalobacteraceae</taxon>
        <taxon>Telluria group</taxon>
        <taxon>Massilia</taxon>
    </lineage>
</organism>
<feature type="domain" description="DUF5009" evidence="2">
    <location>
        <begin position="5"/>
        <end position="262"/>
    </location>
</feature>
<keyword evidence="1" id="KW-1133">Transmembrane helix</keyword>
<evidence type="ECO:0000259" key="2">
    <source>
        <dbReference type="Pfam" id="PF16401"/>
    </source>
</evidence>
<dbReference type="PANTHER" id="PTHR31061">
    <property type="entry name" value="LD22376P"/>
    <property type="match status" value="1"/>
</dbReference>
<feature type="transmembrane region" description="Helical" evidence="1">
    <location>
        <begin position="88"/>
        <end position="107"/>
    </location>
</feature>
<feature type="transmembrane region" description="Helical" evidence="1">
    <location>
        <begin position="356"/>
        <end position="379"/>
    </location>
</feature>
<feature type="transmembrane region" description="Helical" evidence="1">
    <location>
        <begin position="183"/>
        <end position="200"/>
    </location>
</feature>
<sequence>MKTERIASLDALRGIAIAGMLFSGLIPFGVLPGWMYHAQNPPPLHLFNPGLPGISWVDLVFPLFLFAMGAAIPLAMSAALAGGRSRRSLALGVAQRAFLMLVFAVYVKHISPHVAALGAPWQTALYSLSGFLLLFPMLAGLPRAWTPALRTLVRAVGWGGAALLMFLFRAQDGSRFDYQRNDIIIVVLANVALSGALLWLATRRRPALRLALLCLLLALRLAQDVPGWGQWLWNLSPLPALVAVAFQQYLFIVVPGLFAGECLLRLARSPAPAPSARLDVAAFVCAALVPALLIGLFGRWWLATAAIMAPLCCALVWSLRDGAPRALARMAGCTVFLLVLGMAFEPYEGGIQKGRATLSFYFVGAGAGMLMLVLLHILIEVRRYGAAFALLTGAGHNPLAAYAGVSSLLWPVLTLSGAGAAIAALTAMPLPGILRAAAYTAALCYVAGLCARRGFALRM</sequence>
<dbReference type="InterPro" id="IPR032176">
    <property type="entry name" value="DUF5009"/>
</dbReference>
<comment type="caution">
    <text evidence="3">The sequence shown here is derived from an EMBL/GenBank/DDBJ whole genome shotgun (WGS) entry which is preliminary data.</text>
</comment>
<feature type="transmembrane region" description="Helical" evidence="1">
    <location>
        <begin position="151"/>
        <end position="171"/>
    </location>
</feature>
<feature type="transmembrane region" description="Helical" evidence="1">
    <location>
        <begin position="207"/>
        <end position="223"/>
    </location>
</feature>
<evidence type="ECO:0000256" key="1">
    <source>
        <dbReference type="SAM" id="Phobius"/>
    </source>
</evidence>
<feature type="transmembrane region" description="Helical" evidence="1">
    <location>
        <begin position="119"/>
        <end position="139"/>
    </location>
</feature>
<evidence type="ECO:0000313" key="4">
    <source>
        <dbReference type="Proteomes" id="UP000241421"/>
    </source>
</evidence>
<proteinExistence type="predicted"/>
<dbReference type="EMBL" id="PXWF02000292">
    <property type="protein sequence ID" value="PWF42707.1"/>
    <property type="molecule type" value="Genomic_DNA"/>
</dbReference>
<feature type="transmembrane region" description="Helical" evidence="1">
    <location>
        <begin position="276"/>
        <end position="294"/>
    </location>
</feature>
<keyword evidence="4" id="KW-1185">Reference proteome</keyword>
<feature type="transmembrane region" description="Helical" evidence="1">
    <location>
        <begin position="433"/>
        <end position="451"/>
    </location>
</feature>
<name>A0A2U2HF83_9BURK</name>
<keyword evidence="1" id="KW-0472">Membrane</keyword>
<feature type="transmembrane region" description="Helical" evidence="1">
    <location>
        <begin position="12"/>
        <end position="34"/>
    </location>
</feature>
<dbReference type="OrthoDB" id="9788724at2"/>
<feature type="transmembrane region" description="Helical" evidence="1">
    <location>
        <begin position="54"/>
        <end position="76"/>
    </location>
</feature>
<accession>A0A2U2HF83</accession>
<feature type="transmembrane region" description="Helical" evidence="1">
    <location>
        <begin position="399"/>
        <end position="427"/>
    </location>
</feature>
<dbReference type="RefSeq" id="WP_106759528.1">
    <property type="nucleotide sequence ID" value="NZ_PXWF02000292.1"/>
</dbReference>
<keyword evidence="1" id="KW-0812">Transmembrane</keyword>
<reference evidence="3 4" key="1">
    <citation type="submission" date="2018-04" db="EMBL/GenBank/DDBJ databases">
        <title>Massilia violaceinigra sp. nov., a novel purple-pigmented bacterium isolated from Tianshan glacier, Xinjiang, China.</title>
        <authorList>
            <person name="Wang H."/>
        </authorList>
    </citation>
    <scope>NUCLEOTIDE SEQUENCE [LARGE SCALE GENOMIC DNA]</scope>
    <source>
        <strain evidence="3 4">B448-2</strain>
    </source>
</reference>
<gene>
    <name evidence="3" type="ORF">C7C56_022210</name>
</gene>
<dbReference type="Pfam" id="PF16401">
    <property type="entry name" value="DUF5009"/>
    <property type="match status" value="1"/>
</dbReference>